<protein>
    <submittedName>
        <fullName evidence="1">BTB/POZ domain-containing protein</fullName>
    </submittedName>
</protein>
<proteinExistence type="predicted"/>
<dbReference type="PANTHER" id="PTHR46672:SF1">
    <property type="entry name" value="OS08G0103600 PROTEIN"/>
    <property type="match status" value="1"/>
</dbReference>
<dbReference type="ExpressionAtlas" id="M0ZJX5">
    <property type="expression patterns" value="baseline and differential"/>
</dbReference>
<dbReference type="Proteomes" id="UP000011115">
    <property type="component" value="Unassembled WGS sequence"/>
</dbReference>
<dbReference type="AlphaFoldDB" id="M0ZJX5"/>
<evidence type="ECO:0000313" key="2">
    <source>
        <dbReference type="Proteomes" id="UP000011115"/>
    </source>
</evidence>
<dbReference type="HOGENOM" id="CLU_3018027_0_0_1"/>
<keyword evidence="2" id="KW-1185">Reference proteome</keyword>
<dbReference type="InterPro" id="IPR044714">
    <property type="entry name" value="AtSIBP1-like"/>
</dbReference>
<evidence type="ECO:0000313" key="1">
    <source>
        <dbReference type="EnsemblPlants" id="PGSC0003DMT400002314"/>
    </source>
</evidence>
<reference evidence="1" key="2">
    <citation type="submission" date="2015-06" db="UniProtKB">
        <authorList>
            <consortium name="EnsemblPlants"/>
        </authorList>
    </citation>
    <scope>IDENTIFICATION</scope>
    <source>
        <strain evidence="1">DM1-3 516 R44</strain>
    </source>
</reference>
<accession>M0ZJX5</accession>
<dbReference type="EnsemblPlants" id="PGSC0003DMT400002314">
    <property type="protein sequence ID" value="PGSC0003DMT400002314"/>
    <property type="gene ID" value="PGSC0003DMG400000885"/>
</dbReference>
<name>M0ZJX5_SOLTU</name>
<gene>
    <name evidence="1" type="primary">LOC102594789</name>
</gene>
<dbReference type="PANTHER" id="PTHR46672">
    <property type="entry name" value="OS08G0495500 PROTEIN-RELATED"/>
    <property type="match status" value="1"/>
</dbReference>
<dbReference type="OrthoDB" id="6359816at2759"/>
<organism evidence="1 2">
    <name type="scientific">Solanum tuberosum</name>
    <name type="common">Potato</name>
    <dbReference type="NCBI Taxonomy" id="4113"/>
    <lineage>
        <taxon>Eukaryota</taxon>
        <taxon>Viridiplantae</taxon>
        <taxon>Streptophyta</taxon>
        <taxon>Embryophyta</taxon>
        <taxon>Tracheophyta</taxon>
        <taxon>Spermatophyta</taxon>
        <taxon>Magnoliopsida</taxon>
        <taxon>eudicotyledons</taxon>
        <taxon>Gunneridae</taxon>
        <taxon>Pentapetalae</taxon>
        <taxon>asterids</taxon>
        <taxon>lamiids</taxon>
        <taxon>Solanales</taxon>
        <taxon>Solanaceae</taxon>
        <taxon>Solanoideae</taxon>
        <taxon>Solaneae</taxon>
        <taxon>Solanum</taxon>
    </lineage>
</organism>
<dbReference type="Gramene" id="PGSC0003DMT400002314">
    <property type="protein sequence ID" value="PGSC0003DMT400002314"/>
    <property type="gene ID" value="PGSC0003DMG400000885"/>
</dbReference>
<reference evidence="2" key="1">
    <citation type="journal article" date="2011" name="Nature">
        <title>Genome sequence and analysis of the tuber crop potato.</title>
        <authorList>
            <consortium name="The Potato Genome Sequencing Consortium"/>
        </authorList>
    </citation>
    <scope>NUCLEOTIDE SEQUENCE [LARGE SCALE GENOMIC DNA]</scope>
    <source>
        <strain evidence="2">cv. DM1-3 516 R44</strain>
    </source>
</reference>
<sequence length="56" mass="6488">MLCCMYNSVAVHVAVYERLLRTSDDFVWPIDSCLQGRFIIDVEFLDLKIYTPNVSS</sequence>